<dbReference type="GO" id="GO:0008237">
    <property type="term" value="F:metallopeptidase activity"/>
    <property type="evidence" value="ECO:0007669"/>
    <property type="project" value="UniProtKB-KW"/>
</dbReference>
<sequence>MVFRKPTKKQLRLAIDERGVAKDLYLSAALKCDSNLGANEGHFDEIVVPGDEDWLACFPESVYSFKKYKKSTPLPRKHRNTLYIQPFGSFEPENSPDIEDIRRYAEIYFQMPTKLLTPMGLFETKKRTQMIMGDTTVGCRKDHTGDVQLLVSDLLHILVDNRPSDAHCVMGLTMCDLYPGKEWNFVFGAASAAKRVGVFSFARYSPLFYEDSASLDNQDRQLMLRRSISVMVHETGHMMGLPHCVYFQCMMNGANSLEESDRQPAYACPACLRKLQYHLSFDARKRYSELLDFYEEKQLQDEFNWLQQRIAYIESLIN</sequence>
<dbReference type="InterPro" id="IPR012962">
    <property type="entry name" value="Pept_M54_archaemetzincn"/>
</dbReference>
<dbReference type="AlphaFoldDB" id="A0A7S4MEB4"/>
<evidence type="ECO:0000313" key="7">
    <source>
        <dbReference type="EMBL" id="CAE2216807.1"/>
    </source>
</evidence>
<keyword evidence="3" id="KW-0479">Metal-binding</keyword>
<proteinExistence type="predicted"/>
<dbReference type="GO" id="GO:0006508">
    <property type="term" value="P:proteolysis"/>
    <property type="evidence" value="ECO:0007669"/>
    <property type="project" value="UniProtKB-KW"/>
</dbReference>
<dbReference type="PANTHER" id="PTHR15910:SF1">
    <property type="entry name" value="ARCHAEMETZINCIN-2"/>
    <property type="match status" value="1"/>
</dbReference>
<gene>
    <name evidence="7" type="ORF">VSP0166_LOCUS7507</name>
</gene>
<dbReference type="PANTHER" id="PTHR15910">
    <property type="entry name" value="ARCHAEMETZINCIN"/>
    <property type="match status" value="1"/>
</dbReference>
<dbReference type="Gene3D" id="3.40.390.10">
    <property type="entry name" value="Collagenase (Catalytic Domain)"/>
    <property type="match status" value="1"/>
</dbReference>
<reference evidence="7" key="1">
    <citation type="submission" date="2021-01" db="EMBL/GenBank/DDBJ databases">
        <authorList>
            <person name="Corre E."/>
            <person name="Pelletier E."/>
            <person name="Niang G."/>
            <person name="Scheremetjew M."/>
            <person name="Finn R."/>
            <person name="Kale V."/>
            <person name="Holt S."/>
            <person name="Cochrane G."/>
            <person name="Meng A."/>
            <person name="Brown T."/>
            <person name="Cohen L."/>
        </authorList>
    </citation>
    <scope>NUCLEOTIDE SEQUENCE</scope>
    <source>
        <strain evidence="7">DIVA3 518/3/11/1/6</strain>
    </source>
</reference>
<evidence type="ECO:0000256" key="5">
    <source>
        <dbReference type="ARBA" id="ARBA00022833"/>
    </source>
</evidence>
<keyword evidence="4" id="KW-0378">Hydrolase</keyword>
<protein>
    <recommendedName>
        <fullName evidence="8">Archaemetzincin-2</fullName>
    </recommendedName>
</protein>
<keyword evidence="6" id="KW-0482">Metalloprotease</keyword>
<evidence type="ECO:0008006" key="8">
    <source>
        <dbReference type="Google" id="ProtNLM"/>
    </source>
</evidence>
<dbReference type="SUPFAM" id="SSF55486">
    <property type="entry name" value="Metalloproteases ('zincins'), catalytic domain"/>
    <property type="match status" value="1"/>
</dbReference>
<dbReference type="Pfam" id="PF07998">
    <property type="entry name" value="Peptidase_M54"/>
    <property type="match status" value="1"/>
</dbReference>
<evidence type="ECO:0000256" key="6">
    <source>
        <dbReference type="ARBA" id="ARBA00023049"/>
    </source>
</evidence>
<dbReference type="EMBL" id="HBKP01010643">
    <property type="protein sequence ID" value="CAE2216807.1"/>
    <property type="molecule type" value="Transcribed_RNA"/>
</dbReference>
<comment type="cofactor">
    <cofactor evidence="1">
        <name>Zn(2+)</name>
        <dbReference type="ChEBI" id="CHEBI:29105"/>
    </cofactor>
</comment>
<dbReference type="CDD" id="cd11375">
    <property type="entry name" value="Peptidase_M54"/>
    <property type="match status" value="1"/>
</dbReference>
<name>A0A7S4MEB4_9EUKA</name>
<dbReference type="GO" id="GO:0046872">
    <property type="term" value="F:metal ion binding"/>
    <property type="evidence" value="ECO:0007669"/>
    <property type="project" value="UniProtKB-KW"/>
</dbReference>
<evidence type="ECO:0000256" key="2">
    <source>
        <dbReference type="ARBA" id="ARBA00022670"/>
    </source>
</evidence>
<keyword evidence="5" id="KW-0862">Zinc</keyword>
<evidence type="ECO:0000256" key="1">
    <source>
        <dbReference type="ARBA" id="ARBA00001947"/>
    </source>
</evidence>
<evidence type="ECO:0000256" key="4">
    <source>
        <dbReference type="ARBA" id="ARBA00022801"/>
    </source>
</evidence>
<keyword evidence="2" id="KW-0645">Protease</keyword>
<dbReference type="InterPro" id="IPR024079">
    <property type="entry name" value="MetalloPept_cat_dom_sf"/>
</dbReference>
<evidence type="ECO:0000256" key="3">
    <source>
        <dbReference type="ARBA" id="ARBA00022723"/>
    </source>
</evidence>
<organism evidence="7">
    <name type="scientific">Vannella robusta</name>
    <dbReference type="NCBI Taxonomy" id="1487602"/>
    <lineage>
        <taxon>Eukaryota</taxon>
        <taxon>Amoebozoa</taxon>
        <taxon>Discosea</taxon>
        <taxon>Flabellinia</taxon>
        <taxon>Vannellidae</taxon>
        <taxon>Vannella</taxon>
    </lineage>
</organism>
<accession>A0A7S4MEB4</accession>